<name>A0A3B4H2D3_9CICH</name>
<dbReference type="PANTHER" id="PTHR21435:SF1">
    <property type="entry name" value="MITOCHONDRIAL IMPORT INNER MEMBRANE TRANSLOCASE SUBUNIT TIM29"/>
    <property type="match status" value="1"/>
</dbReference>
<dbReference type="Ensembl" id="ENSPNYT00000030552.1">
    <property type="protein sequence ID" value="ENSPNYP00000029822.1"/>
    <property type="gene ID" value="ENSPNYG00000022489.1"/>
</dbReference>
<reference evidence="3" key="2">
    <citation type="submission" date="2025-04" db="UniProtKB">
        <authorList>
            <consortium name="RefSeq"/>
        </authorList>
    </citation>
    <scope>IDENTIFICATION</scope>
</reference>
<dbReference type="OrthoDB" id="5970620at2759"/>
<dbReference type="PANTHER" id="PTHR21435">
    <property type="entry name" value="MITOCHONDRIAL IMPORT INNER MEMBRANE TRANSLOCASE SUBUNIT TIM29"/>
    <property type="match status" value="1"/>
</dbReference>
<dbReference type="GeneTree" id="ENSGT00390000018541"/>
<dbReference type="RefSeq" id="XP_005747334.1">
    <property type="nucleotide sequence ID" value="XM_005747277.2"/>
</dbReference>
<evidence type="ECO:0000313" key="2">
    <source>
        <dbReference type="Proteomes" id="UP000695023"/>
    </source>
</evidence>
<accession>A0A3B4H2D3</accession>
<proteinExistence type="predicted"/>
<dbReference type="GO" id="GO:0042721">
    <property type="term" value="C:TIM22 mitochondrial import inner membrane insertion complex"/>
    <property type="evidence" value="ECO:0007669"/>
    <property type="project" value="InterPro"/>
</dbReference>
<keyword evidence="2" id="KW-1185">Reference proteome</keyword>
<dbReference type="STRING" id="303518.ENSPNYP00000029822"/>
<dbReference type="CTD" id="90580"/>
<dbReference type="InterPro" id="IPR019322">
    <property type="entry name" value="TIMM29"/>
</dbReference>
<evidence type="ECO:0000313" key="3">
    <source>
        <dbReference type="RefSeq" id="XP_005747334.1"/>
    </source>
</evidence>
<dbReference type="Pfam" id="PF10171">
    <property type="entry name" value="Tim29"/>
    <property type="match status" value="1"/>
</dbReference>
<organism evidence="1">
    <name type="scientific">Pundamilia nyererei</name>
    <dbReference type="NCBI Taxonomy" id="303518"/>
    <lineage>
        <taxon>Eukaryota</taxon>
        <taxon>Metazoa</taxon>
        <taxon>Chordata</taxon>
        <taxon>Craniata</taxon>
        <taxon>Vertebrata</taxon>
        <taxon>Euteleostomi</taxon>
        <taxon>Actinopterygii</taxon>
        <taxon>Neopterygii</taxon>
        <taxon>Teleostei</taxon>
        <taxon>Neoteleostei</taxon>
        <taxon>Acanthomorphata</taxon>
        <taxon>Ovalentaria</taxon>
        <taxon>Cichlomorphae</taxon>
        <taxon>Cichliformes</taxon>
        <taxon>Cichlidae</taxon>
        <taxon>African cichlids</taxon>
        <taxon>Pseudocrenilabrinae</taxon>
        <taxon>Haplochromini</taxon>
        <taxon>Pundamilia</taxon>
    </lineage>
</organism>
<gene>
    <name evidence="3" type="primary">LOC102199314</name>
</gene>
<dbReference type="Proteomes" id="UP000695023">
    <property type="component" value="Unplaced"/>
</dbReference>
<dbReference type="AlphaFoldDB" id="A0A3B4H2D3"/>
<dbReference type="GO" id="GO:0045039">
    <property type="term" value="P:protein insertion into mitochondrial inner membrane"/>
    <property type="evidence" value="ECO:0007669"/>
    <property type="project" value="TreeGrafter"/>
</dbReference>
<protein>
    <submittedName>
        <fullName evidence="1">Translocase of inner mitochondrial membrane 29</fullName>
    </submittedName>
    <submittedName>
        <fullName evidence="3">Uncharacterized protein C19orf52 homolog</fullName>
    </submittedName>
</protein>
<evidence type="ECO:0000313" key="1">
    <source>
        <dbReference type="Ensembl" id="ENSPNYP00000029822.1"/>
    </source>
</evidence>
<reference evidence="1" key="1">
    <citation type="submission" date="2023-09" db="UniProtKB">
        <authorList>
            <consortium name="Ensembl"/>
        </authorList>
    </citation>
    <scope>IDENTIFICATION</scope>
</reference>
<sequence>MASFRVARMMFSSAAEVAAPLGTASRWERLKNSKVGVWCRSLLSDYKEACREAVVGAWERPLRTSVYVTLLGGAWACFYTKPDRLSFDDALLKRSNQLGLLSPWIRSGISDVHVQSLVKLRNEGRLRHASLGLLSVVYYADYDPDAMLYEAQCSNLSVPWREIPQRVLDIGFAGNWWILDSKMKDYDVNEDEFKQLPVHMQVTSPPSVKEVERNEKLHRDSWLPVSVEDKGDKN</sequence>